<sequence>MLSFTKLTALSTLAFAAFTSAAPVKVQQRQLSTVSDILTGLLSDITPVTDLLNSITASNATSDVLEPILSQLGDAINPAVSALGDLAGQPASTILATADGVLDAAGVASLMSPIISNTYSALDTVLAVANDAGVTSAIQPLLNEAGALLNPLLAATAPLVNGLLAALGPEIAPLLTTIDDLGLGSVLELVESIL</sequence>
<comment type="caution">
    <text evidence="2">The sequence shown here is derived from an EMBL/GenBank/DDBJ whole genome shotgun (WGS) entry which is preliminary data.</text>
</comment>
<keyword evidence="1" id="KW-0732">Signal</keyword>
<evidence type="ECO:0000256" key="1">
    <source>
        <dbReference type="SAM" id="SignalP"/>
    </source>
</evidence>
<reference evidence="2" key="1">
    <citation type="submission" date="2020-05" db="EMBL/GenBank/DDBJ databases">
        <title>Mycena genomes resolve the evolution of fungal bioluminescence.</title>
        <authorList>
            <person name="Tsai I.J."/>
        </authorList>
    </citation>
    <scope>NUCLEOTIDE SEQUENCE</scope>
    <source>
        <strain evidence="2">110903Hualien_Pintung</strain>
    </source>
</reference>
<accession>A0A8H6THE7</accession>
<dbReference type="AlphaFoldDB" id="A0A8H6THE7"/>
<evidence type="ECO:0000313" key="2">
    <source>
        <dbReference type="EMBL" id="KAF7317269.1"/>
    </source>
</evidence>
<protein>
    <submittedName>
        <fullName evidence="2">Uncharacterized protein</fullName>
    </submittedName>
</protein>
<proteinExistence type="predicted"/>
<name>A0A8H6THE7_MYCCL</name>
<organism evidence="2 3">
    <name type="scientific">Mycena chlorophos</name>
    <name type="common">Agaric fungus</name>
    <name type="synonym">Agaricus chlorophos</name>
    <dbReference type="NCBI Taxonomy" id="658473"/>
    <lineage>
        <taxon>Eukaryota</taxon>
        <taxon>Fungi</taxon>
        <taxon>Dikarya</taxon>
        <taxon>Basidiomycota</taxon>
        <taxon>Agaricomycotina</taxon>
        <taxon>Agaricomycetes</taxon>
        <taxon>Agaricomycetidae</taxon>
        <taxon>Agaricales</taxon>
        <taxon>Marasmiineae</taxon>
        <taxon>Mycenaceae</taxon>
        <taxon>Mycena</taxon>
    </lineage>
</organism>
<feature type="signal peptide" evidence="1">
    <location>
        <begin position="1"/>
        <end position="21"/>
    </location>
</feature>
<gene>
    <name evidence="2" type="ORF">HMN09_00462200</name>
</gene>
<evidence type="ECO:0000313" key="3">
    <source>
        <dbReference type="Proteomes" id="UP000613580"/>
    </source>
</evidence>
<dbReference type="EMBL" id="JACAZE010000005">
    <property type="protein sequence ID" value="KAF7317269.1"/>
    <property type="molecule type" value="Genomic_DNA"/>
</dbReference>
<dbReference type="Proteomes" id="UP000613580">
    <property type="component" value="Unassembled WGS sequence"/>
</dbReference>
<dbReference type="OrthoDB" id="3265564at2759"/>
<keyword evidence="3" id="KW-1185">Reference proteome</keyword>
<feature type="chain" id="PRO_5034980001" evidence="1">
    <location>
        <begin position="22"/>
        <end position="194"/>
    </location>
</feature>